<reference evidence="1 2" key="1">
    <citation type="submission" date="2017-01" db="EMBL/GenBank/DDBJ databases">
        <authorList>
            <person name="Mah S.A."/>
            <person name="Swanson W.J."/>
            <person name="Moy G.W."/>
            <person name="Vacquier V.D."/>
        </authorList>
    </citation>
    <scope>NUCLEOTIDE SEQUENCE [LARGE SCALE GENOMIC DNA]</scope>
    <source>
        <strain evidence="1 2">DSM 18014</strain>
    </source>
</reference>
<evidence type="ECO:0000313" key="1">
    <source>
        <dbReference type="EMBL" id="SIT22069.1"/>
    </source>
</evidence>
<protein>
    <submittedName>
        <fullName evidence="1">Uncharacterized protein</fullName>
    </submittedName>
</protein>
<sequence>MKKMKKLTRENLKNVKGAGGPSYPDDSIYYCHCGGTGWYIAEEKSCMDINGNYYPPICQ</sequence>
<dbReference type="EMBL" id="FTOV01000011">
    <property type="protein sequence ID" value="SIT22069.1"/>
    <property type="molecule type" value="Genomic_DNA"/>
</dbReference>
<proteinExistence type="predicted"/>
<organism evidence="1 2">
    <name type="scientific">Chryseobacterium gambrini</name>
    <dbReference type="NCBI Taxonomy" id="373672"/>
    <lineage>
        <taxon>Bacteria</taxon>
        <taxon>Pseudomonadati</taxon>
        <taxon>Bacteroidota</taxon>
        <taxon>Flavobacteriia</taxon>
        <taxon>Flavobacteriales</taxon>
        <taxon>Weeksellaceae</taxon>
        <taxon>Chryseobacterium group</taxon>
        <taxon>Chryseobacterium</taxon>
    </lineage>
</organism>
<dbReference type="RefSeq" id="WP_076395223.1">
    <property type="nucleotide sequence ID" value="NZ_CP115857.1"/>
</dbReference>
<dbReference type="STRING" id="373672.SAMN05421785_111137"/>
<dbReference type="NCBIfam" id="NF047798">
    <property type="entry name" value="leader_Chryseo"/>
    <property type="match status" value="1"/>
</dbReference>
<dbReference type="InterPro" id="IPR058074">
    <property type="entry name" value="Bacteriocin-like"/>
</dbReference>
<accession>A0A1N7QGZ8</accession>
<name>A0A1N7QGZ8_9FLAO</name>
<dbReference type="AlphaFoldDB" id="A0A1N7QGZ8"/>
<dbReference type="Proteomes" id="UP000185781">
    <property type="component" value="Unassembled WGS sequence"/>
</dbReference>
<evidence type="ECO:0000313" key="2">
    <source>
        <dbReference type="Proteomes" id="UP000185781"/>
    </source>
</evidence>
<gene>
    <name evidence="1" type="ORF">SAMN05421785_111137</name>
</gene>